<gene>
    <name evidence="2" type="ORF">AC579_9846</name>
</gene>
<dbReference type="EMBL" id="LFZO01000005">
    <property type="protein sequence ID" value="KXT18568.1"/>
    <property type="molecule type" value="Genomic_DNA"/>
</dbReference>
<accession>A0A139IUY2</accession>
<evidence type="ECO:0000313" key="2">
    <source>
        <dbReference type="EMBL" id="KXT18568.1"/>
    </source>
</evidence>
<dbReference type="Proteomes" id="UP000073492">
    <property type="component" value="Unassembled WGS sequence"/>
</dbReference>
<dbReference type="AlphaFoldDB" id="A0A139IUY2"/>
<protein>
    <submittedName>
        <fullName evidence="2">Uncharacterized protein</fullName>
    </submittedName>
</protein>
<sequence length="214" mass="24299">MWKRQSLRASNDSPQSATLRTAQHLQTTRRCKVQTARKTMADRRLHDNRSPMQPVYWLCDGSQRDGQTMRSCLPASSHHSCRPDWMLHATGQTPASHRPKTQPDESFDAAANHDLRASSTLRELLKNGVKSRPEPVWQSGHNPHSHHHDVEHAQSLSASARLARPTRPHFTLCLDGQEKHKVSRISNTHACTCEATMSWHERLNSAPFDDGRRS</sequence>
<feature type="region of interest" description="Disordered" evidence="1">
    <location>
        <begin position="1"/>
        <end position="21"/>
    </location>
</feature>
<feature type="region of interest" description="Disordered" evidence="1">
    <location>
        <begin position="129"/>
        <end position="160"/>
    </location>
</feature>
<reference evidence="2 3" key="1">
    <citation type="submission" date="2015-07" db="EMBL/GenBank/DDBJ databases">
        <title>Comparative genomics of the Sigatoka disease complex on banana suggests a link between parallel evolutionary changes in Pseudocercospora fijiensis and Pseudocercospora eumusae and increased virulence on the banana host.</title>
        <authorList>
            <person name="Chang T.-C."/>
            <person name="Salvucci A."/>
            <person name="Crous P.W."/>
            <person name="Stergiopoulos I."/>
        </authorList>
    </citation>
    <scope>NUCLEOTIDE SEQUENCE [LARGE SCALE GENOMIC DNA]</scope>
    <source>
        <strain evidence="2 3">CBS 116634</strain>
    </source>
</reference>
<evidence type="ECO:0000256" key="1">
    <source>
        <dbReference type="SAM" id="MobiDB-lite"/>
    </source>
</evidence>
<proteinExistence type="predicted"/>
<feature type="compositionally biased region" description="Polar residues" evidence="1">
    <location>
        <begin position="7"/>
        <end position="21"/>
    </location>
</feature>
<evidence type="ECO:0000313" key="3">
    <source>
        <dbReference type="Proteomes" id="UP000073492"/>
    </source>
</evidence>
<keyword evidence="3" id="KW-1185">Reference proteome</keyword>
<organism evidence="2 3">
    <name type="scientific">Pseudocercospora musae</name>
    <dbReference type="NCBI Taxonomy" id="113226"/>
    <lineage>
        <taxon>Eukaryota</taxon>
        <taxon>Fungi</taxon>
        <taxon>Dikarya</taxon>
        <taxon>Ascomycota</taxon>
        <taxon>Pezizomycotina</taxon>
        <taxon>Dothideomycetes</taxon>
        <taxon>Dothideomycetidae</taxon>
        <taxon>Mycosphaerellales</taxon>
        <taxon>Mycosphaerellaceae</taxon>
        <taxon>Pseudocercospora</taxon>
    </lineage>
</organism>
<name>A0A139IUY2_9PEZI</name>
<comment type="caution">
    <text evidence="2">The sequence shown here is derived from an EMBL/GenBank/DDBJ whole genome shotgun (WGS) entry which is preliminary data.</text>
</comment>